<dbReference type="EMBL" id="FQXD01000008">
    <property type="protein sequence ID" value="SHH52471.1"/>
    <property type="molecule type" value="Genomic_DNA"/>
</dbReference>
<dbReference type="InterPro" id="IPR012341">
    <property type="entry name" value="6hp_glycosidase-like_sf"/>
</dbReference>
<dbReference type="InterPro" id="IPR008928">
    <property type="entry name" value="6-hairpin_glycosidase_sf"/>
</dbReference>
<protein>
    <recommendedName>
        <fullName evidence="3">Poly(Glycerol-phosphate) alpha-glucosyltransferase</fullName>
    </recommendedName>
</protein>
<evidence type="ECO:0008006" key="3">
    <source>
        <dbReference type="Google" id="ProtNLM"/>
    </source>
</evidence>
<sequence length="574" mass="67797">MIEWTLYIHINERSSIVNKTKDKLLKLKDSFMDEYKRLDSTYYFNSRLIGFLSLGNPEQRAIVVPITANNLSSLFRKMIQEVEKKTQANRNFKWVKVDIAKNFNIQKFRELNLDILKTKKNYFRKGISLDLEFKYALLEQELNGNAILSNVGKSSELAFNLDNLASYFAQSKAVSKGKQINMDDDVVVFNTDSKFIDNCVVALEDSYYEHGFPKVEKLTKKEIVELITHSSDYLADQVQINGKFVYGYFSSFDKQINFYNSLRHASTVYSMIEGYEVNPKKSLKMAIEKAVNYLTHELIRENEWKNEAYVIDWENHNEIKLGANAAAILALTKYASVFKSRIFQPLCEKLANAIVSFQLPDGNFNHVYTYPSLELKEKFRIIYYDGEAAFSLMKLYQLDHNPKWLLSVEKAFDFFIQHKYWENHDHWLAYCTNELTKIRPEDKYFEFGLLNVTQKLNFIFHRKTTYPTFLELTLASYEMIRRIQKLKREHLLTIVSVKELIHVINKRALYQLNGYFYASFAMYFKNPKRILHAFFIRHQSFRVRIDDVEHNISGYRRYLDWLDELGENANEKVE</sequence>
<dbReference type="Proteomes" id="UP000184079">
    <property type="component" value="Unassembled WGS sequence"/>
</dbReference>
<name>A0A1M5TP79_9BACI</name>
<dbReference type="AlphaFoldDB" id="A0A1M5TP79"/>
<reference evidence="2" key="1">
    <citation type="submission" date="2016-11" db="EMBL/GenBank/DDBJ databases">
        <authorList>
            <person name="Varghese N."/>
            <person name="Submissions S."/>
        </authorList>
    </citation>
    <scope>NUCLEOTIDE SEQUENCE [LARGE SCALE GENOMIC DNA]</scope>
    <source>
        <strain evidence="2">CGMCC 1.6496</strain>
    </source>
</reference>
<evidence type="ECO:0000313" key="2">
    <source>
        <dbReference type="Proteomes" id="UP000184079"/>
    </source>
</evidence>
<proteinExistence type="predicted"/>
<dbReference type="Gene3D" id="1.50.10.10">
    <property type="match status" value="1"/>
</dbReference>
<dbReference type="SUPFAM" id="SSF48208">
    <property type="entry name" value="Six-hairpin glycosidases"/>
    <property type="match status" value="1"/>
</dbReference>
<dbReference type="GO" id="GO:0005975">
    <property type="term" value="P:carbohydrate metabolic process"/>
    <property type="evidence" value="ECO:0007669"/>
    <property type="project" value="InterPro"/>
</dbReference>
<gene>
    <name evidence="1" type="ORF">SAMN05421807_10885</name>
</gene>
<accession>A0A1M5TP79</accession>
<keyword evidence="2" id="KW-1185">Reference proteome</keyword>
<organism evidence="1 2">
    <name type="scientific">Virgibacillus chiguensis</name>
    <dbReference type="NCBI Taxonomy" id="411959"/>
    <lineage>
        <taxon>Bacteria</taxon>
        <taxon>Bacillati</taxon>
        <taxon>Bacillota</taxon>
        <taxon>Bacilli</taxon>
        <taxon>Bacillales</taxon>
        <taxon>Bacillaceae</taxon>
        <taxon>Virgibacillus</taxon>
    </lineage>
</organism>
<evidence type="ECO:0000313" key="1">
    <source>
        <dbReference type="EMBL" id="SHH52471.1"/>
    </source>
</evidence>